<dbReference type="InterPro" id="IPR019441">
    <property type="entry name" value="FMP27/BLTP2/Hobbit_GFWDK_RBG"/>
</dbReference>
<evidence type="ECO:0000313" key="3">
    <source>
        <dbReference type="WBParaSite" id="maker-PairedContig_4023-snap-gene-5.9-mRNA-1"/>
    </source>
</evidence>
<dbReference type="STRING" id="6293.A0A1I8EQB1"/>
<name>A0A1I8EQB1_WUCBA</name>
<accession>A0A1I8EQB1</accession>
<protein>
    <submittedName>
        <fullName evidence="3">Fmp27_GFWDK domain-containing protein</fullName>
    </submittedName>
</protein>
<feature type="region of interest" description="Disordered" evidence="1">
    <location>
        <begin position="1439"/>
        <end position="1461"/>
    </location>
</feature>
<organism evidence="3">
    <name type="scientific">Wuchereria bancrofti</name>
    <dbReference type="NCBI Taxonomy" id="6293"/>
    <lineage>
        <taxon>Eukaryota</taxon>
        <taxon>Metazoa</taxon>
        <taxon>Ecdysozoa</taxon>
        <taxon>Nematoda</taxon>
        <taxon>Chromadorea</taxon>
        <taxon>Rhabditida</taxon>
        <taxon>Spirurina</taxon>
        <taxon>Spiruromorpha</taxon>
        <taxon>Filarioidea</taxon>
        <taxon>Onchocercidae</taxon>
        <taxon>Wuchereria</taxon>
    </lineage>
</organism>
<dbReference type="PANTHER" id="PTHR15678:SF6">
    <property type="entry name" value="BRIDGE-LIKE LIPID TRANSFER PROTEIN FAMILY MEMBER 2"/>
    <property type="match status" value="1"/>
</dbReference>
<evidence type="ECO:0000259" key="2">
    <source>
        <dbReference type="SMART" id="SM01214"/>
    </source>
</evidence>
<feature type="compositionally biased region" description="Polar residues" evidence="1">
    <location>
        <begin position="1439"/>
        <end position="1456"/>
    </location>
</feature>
<dbReference type="PANTHER" id="PTHR15678">
    <property type="entry name" value="ANTIGEN MLAA-22-RELATED"/>
    <property type="match status" value="1"/>
</dbReference>
<reference evidence="3" key="1">
    <citation type="submission" date="2016-11" db="UniProtKB">
        <authorList>
            <consortium name="WormBaseParasite"/>
        </authorList>
    </citation>
    <scope>IDENTIFICATION</scope>
    <source>
        <strain evidence="3">pt0022</strain>
    </source>
</reference>
<feature type="domain" description="FMP27/BLTP2/Hobbit GFWDK motif-containing RBG unit" evidence="2">
    <location>
        <begin position="945"/>
        <end position="1077"/>
    </location>
</feature>
<sequence>MAFPYISCLLIFLILLIWRYRGWLLSLAVAKICHCRSVRLGRCGLFYVEHIRLCLIGGVVIEVDDFRVTVSFFNTHYTKPFIITISDIRIEGECNQLSLTPTYKKRCCHKDFERYLHWLQYTSTVIRTARVVFLGVAPGSLLHSTFQQLQLDGYRDREGMQIELSCKLLQAKLFSRGTAQNTAPLLVLSLGLSVCCNVPLDILKLKRLAARITDPQLMLSDGLLEYFHDHPIRQKTKTTSDQFSTSFNIESLLNTSLRLDIENLVLRYTANMVYSEMRTVAARLNVASLSTEDNQQFAVILTGINVDDQTRETLFSCNEFDAKLNRASDNPGIFLADMKIFNPHFVTNQKAIVEWTEYYRNIGQRISISIEGHFDDDFSAASMGKLTITVAGFPFCFFQKQIQIFHHNGKTGSKVWSSVKNKIFEVFSNLHVNLFCKLLDLHAVPTEMKRFCWESLYVEVNSFHCRLMLSNGQEINASLELGTFRNFGSAEVGLESVWVRQGNLFVGHLDSPFCHAWGTTLIVGALLIQYSQNNEMRRLLVKLVECQIEYEEELIRQMASFLSSLLYSDTSSATCNTFSAFQPYPPSQVVSAAQISVESISVFILARHSLYLILSIEQLRVDVLPCSTTLSMLALNFKILQGIMTNDEFICWDDPAEIKSEQIVVPLLFHYSNFYNIKCGNSDRLMMRLSWLLSSWEWVLLAESTVSLVWSTTVHIIFLETFRSLKQISDLFGRNTSSKAFQLFHFSIETSNLVTIEFQLPRCHVMCWEVPSLHIKCMDHIIMEMPQFTASLDCHPILTIEKFCIEKQAFDAGMDLGRNEFKNLKNRTNKLWIWSADSVMFVFPYDYNFAAGYDEIINAWKWIKLVHEWKRKPFTVESPLPSDLRFSIKIRAYADLILHGKENVIRHLKTFNPESPFPTEGMEFSTLWARAVEMDCDDWVMQFRDYPLPYVLMKDAHFWGHLIGSEQLTGPRSIRTSTVTLPEPWGQYIIERNMCPLKYYYDLSCEIKELNCTYGPCWEPCLSMISLCWSNVNLPSRDPSPPLPFWDKIRLLLHGRFSMLCQNLVTSMLASTDPYNSTELVEVCWREFGFDWVTDQFCVQTDIDAFVRTASKYDESRVLHLPGFKFSVKMDWACIGDPHDHHSAQPCAPDKLPEYSSTNLEHDSYRAFRSTHLDLVFTLEVKQPDSTVTNSHCPQILLYANIFRWLEFLKNTMTTVNRPVKRGRLFGEDKTKKSQLSRHLKHIQLNVTLPRFLITYWMSYSSSHGLRMISESLHLTSSLELHILQNGEQKDGVRRRRIAKWSVLYVSAQLLNAQIHLFGANSQNFATSIDDNSFFIGLDRLSYTREARSKNSTDSSSNRKVKLSERDEAVHRLTIHDLRASWTPENRDTCLAIADGVHKAHILRRILGTDALKTPSFTKSGVPSPSSATLNAVSAVRSTVSRLQSDPEKTTNQSRCGSDRRVTEENDMLQRLIDEASTKLVAYDEETTDIPSDMLQGIALCTADDVALINWQIDLINSQAVLRGKEKDGFVLLTAARASVTQRIYSLVWKKSQLLSKKSWCATLSGMQYFAPLVMSQHLNPSSSLSESIPQGFHWLNRDIIEEKTCSDPNISDRLNPYISTGEAVGGVISETNEAGGIWGQPEPVSTNPEQYQMVMNIINQLVLFVDPRKKESDRRRQRLRFELQLKDVDEVKSAIFAMQAELRDVIAVIRSLERRLFFLNRQLQESGNDAAILEANKNVTAEIDEMKKNQIVLCDELAMTISCYKEKQVERMRQLVNAAEEEQAAVARRFEVCFEDCIWRLTESDGQIALAEMQIRNFLYTRTARIDNSGEHLLEIGTVQVTNLLPDTLYKHTLQAQNTSRKKTERQPASIRVVCREKAPVGGISVKEHFEINVSPMNAQITYRFFEKMMGYFFPGRNIDKEDQRNLDTNEEPQNNQGVSVGQWLRGAMNGSFRRTNDSSHLRDDIDRMKERAQENNGNKEKNIEDVDRFQLVFPLCEYHEKNWTWLDLALAIKQRCRRFMKQKLLRNRLTGVEHPSIEIDEDEKKRIVLGTTAVPVKDKKKKNN</sequence>
<evidence type="ECO:0000256" key="1">
    <source>
        <dbReference type="SAM" id="MobiDB-lite"/>
    </source>
</evidence>
<proteinExistence type="predicted"/>
<dbReference type="Pfam" id="PF10344">
    <property type="entry name" value="Hobbit"/>
    <property type="match status" value="4"/>
</dbReference>
<dbReference type="WBParaSite" id="maker-PairedContig_4023-snap-gene-5.9-mRNA-1">
    <property type="protein sequence ID" value="maker-PairedContig_4023-snap-gene-5.9-mRNA-1"/>
    <property type="gene ID" value="maker-PairedContig_4023-snap-gene-5.9"/>
</dbReference>
<dbReference type="SMART" id="SM01214">
    <property type="entry name" value="Fmp27_GFWDK"/>
    <property type="match status" value="1"/>
</dbReference>
<dbReference type="InterPro" id="IPR045167">
    <property type="entry name" value="Hobbit"/>
</dbReference>